<dbReference type="AlphaFoldDB" id="A0A418W7H9"/>
<evidence type="ECO:0000313" key="1">
    <source>
        <dbReference type="EMBL" id="RJF85874.1"/>
    </source>
</evidence>
<dbReference type="EMBL" id="QYUM01000004">
    <property type="protein sequence ID" value="RJF85874.1"/>
    <property type="molecule type" value="Genomic_DNA"/>
</dbReference>
<name>A0A418W7H9_9SPHN</name>
<gene>
    <name evidence="1" type="ORF">D3876_18640</name>
</gene>
<sequence length="77" mass="8577">MWPLFEGRAGARASGDRRYFFDLEAEARGPIEAVSAEGHEVSRVEIIRSISCAILIERFDQGRPVRMVWAACQAPGL</sequence>
<keyword evidence="2" id="KW-1185">Reference proteome</keyword>
<dbReference type="Proteomes" id="UP000286100">
    <property type="component" value="Unassembled WGS sequence"/>
</dbReference>
<organism evidence="1 2">
    <name type="scientific">Sphingomonas cavernae</name>
    <dbReference type="NCBI Taxonomy" id="2320861"/>
    <lineage>
        <taxon>Bacteria</taxon>
        <taxon>Pseudomonadati</taxon>
        <taxon>Pseudomonadota</taxon>
        <taxon>Alphaproteobacteria</taxon>
        <taxon>Sphingomonadales</taxon>
        <taxon>Sphingomonadaceae</taxon>
        <taxon>Sphingomonas</taxon>
    </lineage>
</organism>
<proteinExistence type="predicted"/>
<evidence type="ECO:0000313" key="2">
    <source>
        <dbReference type="Proteomes" id="UP000286100"/>
    </source>
</evidence>
<protein>
    <submittedName>
        <fullName evidence="1">Uncharacterized protein</fullName>
    </submittedName>
</protein>
<reference evidence="1 2" key="1">
    <citation type="submission" date="2018-09" db="EMBL/GenBank/DDBJ databases">
        <authorList>
            <person name="Zhu H."/>
        </authorList>
    </citation>
    <scope>NUCLEOTIDE SEQUENCE [LARGE SCALE GENOMIC DNA]</scope>
    <source>
        <strain evidence="1 2">K2R01-6</strain>
    </source>
</reference>
<comment type="caution">
    <text evidence="1">The sequence shown here is derived from an EMBL/GenBank/DDBJ whole genome shotgun (WGS) entry which is preliminary data.</text>
</comment>
<accession>A0A418W7H9</accession>